<keyword evidence="2 5" id="KW-0812">Transmembrane</keyword>
<feature type="transmembrane region" description="Helical" evidence="5">
    <location>
        <begin position="62"/>
        <end position="85"/>
    </location>
</feature>
<evidence type="ECO:0000256" key="1">
    <source>
        <dbReference type="ARBA" id="ARBA00004141"/>
    </source>
</evidence>
<feature type="transmembrane region" description="Helical" evidence="5">
    <location>
        <begin position="263"/>
        <end position="290"/>
    </location>
</feature>
<protein>
    <recommendedName>
        <fullName evidence="8">Tetraspanin</fullName>
    </recommendedName>
</protein>
<dbReference type="OrthoDB" id="2014092at2759"/>
<organism evidence="6 7">
    <name type="scientific">Hypsibius exemplaris</name>
    <name type="common">Freshwater tardigrade</name>
    <dbReference type="NCBI Taxonomy" id="2072580"/>
    <lineage>
        <taxon>Eukaryota</taxon>
        <taxon>Metazoa</taxon>
        <taxon>Ecdysozoa</taxon>
        <taxon>Tardigrada</taxon>
        <taxon>Eutardigrada</taxon>
        <taxon>Parachela</taxon>
        <taxon>Hypsibioidea</taxon>
        <taxon>Hypsibiidae</taxon>
        <taxon>Hypsibius</taxon>
    </lineage>
</organism>
<dbReference type="AlphaFoldDB" id="A0A1W0WG78"/>
<evidence type="ECO:0000256" key="4">
    <source>
        <dbReference type="ARBA" id="ARBA00023136"/>
    </source>
</evidence>
<accession>A0A1W0WG78</accession>
<feature type="transmembrane region" description="Helical" evidence="5">
    <location>
        <begin position="92"/>
        <end position="113"/>
    </location>
</feature>
<dbReference type="Proteomes" id="UP000192578">
    <property type="component" value="Unassembled WGS sequence"/>
</dbReference>
<comment type="subcellular location">
    <subcellularLocation>
        <location evidence="1">Membrane</location>
        <topology evidence="1">Multi-pass membrane protein</topology>
    </subcellularLocation>
</comment>
<evidence type="ECO:0000313" key="7">
    <source>
        <dbReference type="Proteomes" id="UP000192578"/>
    </source>
</evidence>
<evidence type="ECO:0000256" key="2">
    <source>
        <dbReference type="ARBA" id="ARBA00022692"/>
    </source>
</evidence>
<evidence type="ECO:0000256" key="3">
    <source>
        <dbReference type="ARBA" id="ARBA00022989"/>
    </source>
</evidence>
<name>A0A1W0WG78_HYPEX</name>
<dbReference type="PANTHER" id="PTHR19282:SF544">
    <property type="entry name" value="TETRASPANIN"/>
    <property type="match status" value="1"/>
</dbReference>
<dbReference type="CDD" id="cd03127">
    <property type="entry name" value="tetraspanin_LEL"/>
    <property type="match status" value="1"/>
</dbReference>
<dbReference type="Pfam" id="PF00335">
    <property type="entry name" value="Tetraspanin"/>
    <property type="match status" value="1"/>
</dbReference>
<evidence type="ECO:0000313" key="6">
    <source>
        <dbReference type="EMBL" id="OQV14214.1"/>
    </source>
</evidence>
<dbReference type="GO" id="GO:0005886">
    <property type="term" value="C:plasma membrane"/>
    <property type="evidence" value="ECO:0007669"/>
    <property type="project" value="TreeGrafter"/>
</dbReference>
<keyword evidence="4 5" id="KW-0472">Membrane</keyword>
<dbReference type="SUPFAM" id="SSF48652">
    <property type="entry name" value="Tetraspanin"/>
    <property type="match status" value="1"/>
</dbReference>
<dbReference type="InterPro" id="IPR008952">
    <property type="entry name" value="Tetraspanin_EC2_sf"/>
</dbReference>
<proteinExistence type="predicted"/>
<comment type="caution">
    <text evidence="6">The sequence shown here is derived from an EMBL/GenBank/DDBJ whole genome shotgun (WGS) entry which is preliminary data.</text>
</comment>
<keyword evidence="7" id="KW-1185">Reference proteome</keyword>
<dbReference type="EMBL" id="MTYJ01000108">
    <property type="protein sequence ID" value="OQV14214.1"/>
    <property type="molecule type" value="Genomic_DNA"/>
</dbReference>
<feature type="transmembrane region" description="Helical" evidence="5">
    <location>
        <begin position="20"/>
        <end position="42"/>
    </location>
</feature>
<keyword evidence="3 5" id="KW-1133">Transmembrane helix</keyword>
<evidence type="ECO:0000256" key="5">
    <source>
        <dbReference type="SAM" id="Phobius"/>
    </source>
</evidence>
<evidence type="ECO:0008006" key="8">
    <source>
        <dbReference type="Google" id="ProtNLM"/>
    </source>
</evidence>
<dbReference type="InterPro" id="IPR018499">
    <property type="entry name" value="Tetraspanin/Peripherin"/>
</dbReference>
<dbReference type="Gene3D" id="1.10.1450.10">
    <property type="entry name" value="Tetraspanin"/>
    <property type="match status" value="1"/>
</dbReference>
<gene>
    <name evidence="6" type="ORF">BV898_11569</name>
</gene>
<dbReference type="PANTHER" id="PTHR19282">
    <property type="entry name" value="TETRASPANIN"/>
    <property type="match status" value="1"/>
</dbReference>
<sequence length="295" mass="32628">MTMMDKQKRNPFNIIRTILLGTSFLFSAAGLALVGVALWMYVGFLRDWAWYYAAGATSLHDPILGLIAVGWALLLLAILQTFGALRAGSPKLLSFCLVLVLAIVGCLIAVTIVTHGQQQRYSRNEERDEMAHKALGVYQRKSQGFYQIDEIQQRFECCGLTTWADWEDPTLSLLTRRRLDLTSGHRFPFSCCRNNNRTACFPPTTQAAASIPTITTLPVIELPIEIALNNASDPKMTTTQESTLFTVGCGVKFTDAYLLMTKLIYIASGSLVGLLLTVYVLSAFLGWGAFYGNAF</sequence>
<reference evidence="7" key="1">
    <citation type="submission" date="2017-01" db="EMBL/GenBank/DDBJ databases">
        <title>Comparative genomics of anhydrobiosis in the tardigrade Hypsibius dujardini.</title>
        <authorList>
            <person name="Yoshida Y."/>
            <person name="Koutsovoulos G."/>
            <person name="Laetsch D."/>
            <person name="Stevens L."/>
            <person name="Kumar S."/>
            <person name="Horikawa D."/>
            <person name="Ishino K."/>
            <person name="Komine S."/>
            <person name="Tomita M."/>
            <person name="Blaxter M."/>
            <person name="Arakawa K."/>
        </authorList>
    </citation>
    <scope>NUCLEOTIDE SEQUENCE [LARGE SCALE GENOMIC DNA]</scope>
    <source>
        <strain evidence="7">Z151</strain>
    </source>
</reference>